<comment type="caution">
    <text evidence="4">The sequence shown here is derived from an EMBL/GenBank/DDBJ whole genome shotgun (WGS) entry which is preliminary data.</text>
</comment>
<proteinExistence type="predicted"/>
<feature type="domain" description="RSE1/DDB1/CPSF1 second beta-propeller" evidence="3">
    <location>
        <begin position="584"/>
        <end position="979"/>
    </location>
</feature>
<dbReference type="InterPro" id="IPR015943">
    <property type="entry name" value="WD40/YVTN_repeat-like_dom_sf"/>
</dbReference>
<dbReference type="InterPro" id="IPR004871">
    <property type="entry name" value="RSE1/DDB1/CPSF1_C"/>
</dbReference>
<feature type="region of interest" description="Disordered" evidence="1">
    <location>
        <begin position="65"/>
        <end position="85"/>
    </location>
</feature>
<evidence type="ECO:0000313" key="4">
    <source>
        <dbReference type="EMBL" id="KAK7685052.1"/>
    </source>
</evidence>
<evidence type="ECO:0000313" key="5">
    <source>
        <dbReference type="Proteomes" id="UP001385951"/>
    </source>
</evidence>
<reference evidence="4 5" key="1">
    <citation type="submission" date="2022-09" db="EMBL/GenBank/DDBJ databases">
        <authorList>
            <person name="Palmer J.M."/>
        </authorList>
    </citation>
    <scope>NUCLEOTIDE SEQUENCE [LARGE SCALE GENOMIC DNA]</scope>
    <source>
        <strain evidence="4 5">DSM 7382</strain>
    </source>
</reference>
<dbReference type="EMBL" id="JASBNA010000022">
    <property type="protein sequence ID" value="KAK7685052.1"/>
    <property type="molecule type" value="Genomic_DNA"/>
</dbReference>
<feature type="compositionally biased region" description="Basic and acidic residues" evidence="1">
    <location>
        <begin position="65"/>
        <end position="82"/>
    </location>
</feature>
<dbReference type="SUPFAM" id="SSF50978">
    <property type="entry name" value="WD40 repeat-like"/>
    <property type="match status" value="1"/>
</dbReference>
<dbReference type="GO" id="GO:0003676">
    <property type="term" value="F:nucleic acid binding"/>
    <property type="evidence" value="ECO:0007669"/>
    <property type="project" value="InterPro"/>
</dbReference>
<dbReference type="InterPro" id="IPR050358">
    <property type="entry name" value="RSE1/DDB1/CFT1"/>
</dbReference>
<organism evidence="4 5">
    <name type="scientific">Cerrena zonata</name>
    <dbReference type="NCBI Taxonomy" id="2478898"/>
    <lineage>
        <taxon>Eukaryota</taxon>
        <taxon>Fungi</taxon>
        <taxon>Dikarya</taxon>
        <taxon>Basidiomycota</taxon>
        <taxon>Agaricomycotina</taxon>
        <taxon>Agaricomycetes</taxon>
        <taxon>Polyporales</taxon>
        <taxon>Cerrenaceae</taxon>
        <taxon>Cerrena</taxon>
    </lineage>
</organism>
<accession>A0AAW0G0J9</accession>
<gene>
    <name evidence="4" type="ORF">QCA50_011889</name>
</gene>
<dbReference type="Proteomes" id="UP001385951">
    <property type="component" value="Unassembled WGS sequence"/>
</dbReference>
<dbReference type="InterPro" id="IPR058543">
    <property type="entry name" value="Beta-prop_RSE1/DDB1/CPSF1_2nd"/>
</dbReference>
<dbReference type="PANTHER" id="PTHR10644">
    <property type="entry name" value="DNA REPAIR/RNA PROCESSING CPSF FAMILY"/>
    <property type="match status" value="1"/>
</dbReference>
<protein>
    <submittedName>
        <fullName evidence="4">Uncharacterized protein</fullName>
    </submittedName>
</protein>
<dbReference type="Gene3D" id="2.130.10.10">
    <property type="entry name" value="YVTN repeat-like/Quinoprotein amine dehydrogenase"/>
    <property type="match status" value="3"/>
</dbReference>
<keyword evidence="5" id="KW-1185">Reference proteome</keyword>
<dbReference type="GO" id="GO:0005634">
    <property type="term" value="C:nucleus"/>
    <property type="evidence" value="ECO:0007669"/>
    <property type="project" value="InterPro"/>
</dbReference>
<feature type="domain" description="RSE1/DDB1/CPSF1 C-terminal" evidence="2">
    <location>
        <begin position="1071"/>
        <end position="1402"/>
    </location>
</feature>
<evidence type="ECO:0000259" key="2">
    <source>
        <dbReference type="Pfam" id="PF03178"/>
    </source>
</evidence>
<dbReference type="Pfam" id="PF03178">
    <property type="entry name" value="CPSF_A"/>
    <property type="match status" value="1"/>
</dbReference>
<sequence length="1434" mass="157353">MHTLRHEILPPSGIEFAACLRLTPSTVSSAASSSTTPKALYNIVVARSSLIRIFEVREEPIPISQKKEDERERRASVRKGTEAVEGEVEMDGAGEGYVNVGIVKSSAQDAAVPLVIHRVYLLREHHLHGIVTGMEGVRTMSSVEDGLDRLLVSFKDAKIALLEWSLETENISTVSIHTYERAPQLAALDASLFSSMLRSDPLSRCAALLLPKDSIAVLPFYQTQVDLDVMEQDTQARDIPYSPSFILDFAADVDERIRHVIDFVFLPGFHSPTIAVLFQRQQTWTGRLKEYKDTVGLFIFTLDLVTHNCPIITTVENLPYDSLYLTACSSALGGVVIITANSIIHVDQTSRRMACAVNGWVSRVSDITVPPITPNLELQLEGSRAEFVDDKTLFVILKDGTVYPVEIGADGRTVSHLSITAPVAMTTVPTIVRRVQEDFLFIGSIVGPSVLLKAAKVDEEIPEDDVEMETSPATVVDTTNPMDIDDDDDIYGPVQKETKQDTNGVSNGVVVAPKRTRTVVHLSLCDSIPTYGPISDITFAMAKNGDRLVPELVAATGSGPFAGFTLFQRDLPTRVKRKLHAIGGGRGVWSLPVRQTVKINGSTYEKPTNLHHAENDSVIISTDANPSPGLSRIAQRSPKSDIAITTRLPGTTIGAAPFFQGTAILHVMSNYIRVLEPDGTQRQEIKDLDGNMPRPKIRYCSISDPFILIIREDDSLGLFIGEPERGKIRRKDMSPMGEKTSKYIAGCFYADTSGIFQSKANATAEGPEKTVTTLQGVVTAGSKSQWLLLVRPQGVMEIWTLPKLTLIFSTGAVSMLDSVLVDSGEAPALSLPQDPPRKPQELDIEQIVIAPLGESSPRPHLLVFLRSGHFAIYEAVSSPIVADQSPPATRAHTLLVKFVKVLSRSFDIQPHMDEGEKSVLAEQKRISRHLIPFVTSPAPGQSFSGVFLTGDRPSWIIATDKGGIRIHASGHSVVHAFTACSLWESKGDFLLYSEEGPSLLEWIPNMQLDNHLPSRSIPKDRVYSNVVYESTSSLLVAASSQQARFASYDDDGNILWEPDAPNISYPVCETSTLELISPETWLTMDGHEFGQNEFVTCIACIPLESTSTDTGVKDFIVVGTTINRGEDLAVKGAVYIFEVVEVVPDSSISPRRWYRLKLLCRDDAKGPVTAVCGMNGYLVSSMGQKIFVRAFDLDERLVGVAFLDVGVYVTSLRATKNLLVIGDAVKSVWFVAFQEDPYKLVVLAKDVYPVCVTQADLFFADGRVSIVSCDEEGIVRVYEYDPHNPESKGGQRLLCQTEFHGQTEYRTSYVIARRPKNTGSGLDSEIPQAKLICGGTDGTLSSLTYVDEAAFKRLHLLQGQLTRNMQHTAGLNPKAFRIVHNDRVARPLTKGILDGNLLSAFEDLPIGRQDEVTRQIATERAVVMRDWVGLGGAW</sequence>
<evidence type="ECO:0000256" key="1">
    <source>
        <dbReference type="SAM" id="MobiDB-lite"/>
    </source>
</evidence>
<name>A0AAW0G0J9_9APHY</name>
<dbReference type="Pfam" id="PF23726">
    <property type="entry name" value="Beta-prop_RSE1_2nd"/>
    <property type="match status" value="1"/>
</dbReference>
<evidence type="ECO:0000259" key="3">
    <source>
        <dbReference type="Pfam" id="PF23726"/>
    </source>
</evidence>
<dbReference type="InterPro" id="IPR036322">
    <property type="entry name" value="WD40_repeat_dom_sf"/>
</dbReference>